<evidence type="ECO:0000256" key="3">
    <source>
        <dbReference type="PROSITE-ProRule" id="PRU10007"/>
    </source>
</evidence>
<dbReference type="FunFam" id="3.40.309.10:FF:000012">
    <property type="entry name" value="Betaine aldehyde dehydrogenase"/>
    <property type="match status" value="1"/>
</dbReference>
<accession>A0A6L7GTR3</accession>
<dbReference type="InterPro" id="IPR016162">
    <property type="entry name" value="Ald_DH_N"/>
</dbReference>
<comment type="caution">
    <text evidence="6">The sequence shown here is derived from an EMBL/GenBank/DDBJ whole genome shotgun (WGS) entry which is preliminary data.</text>
</comment>
<evidence type="ECO:0000313" key="7">
    <source>
        <dbReference type="Proteomes" id="UP000475545"/>
    </source>
</evidence>
<dbReference type="Proteomes" id="UP000475545">
    <property type="component" value="Unassembled WGS sequence"/>
</dbReference>
<evidence type="ECO:0000256" key="2">
    <source>
        <dbReference type="ARBA" id="ARBA00023002"/>
    </source>
</evidence>
<gene>
    <name evidence="6" type="ORF">GIY30_11990</name>
</gene>
<name>A0A6L7GTR3_9ACTN</name>
<comment type="similarity">
    <text evidence="1 4">Belongs to the aldehyde dehydrogenase family.</text>
</comment>
<evidence type="ECO:0000313" key="6">
    <source>
        <dbReference type="EMBL" id="MXP22065.1"/>
    </source>
</evidence>
<feature type="domain" description="Aldehyde dehydrogenase" evidence="5">
    <location>
        <begin position="13"/>
        <end position="469"/>
    </location>
</feature>
<feature type="active site" evidence="3">
    <location>
        <position position="245"/>
    </location>
</feature>
<dbReference type="InterPro" id="IPR029510">
    <property type="entry name" value="Ald_DH_CS_GLU"/>
</dbReference>
<keyword evidence="2 4" id="KW-0560">Oxidoreductase</keyword>
<sequence>MRTHKDHYINGQWVPATGSSLLPVTNPATDEIIAEVAVGSADDVDRAVAAARAAFDGWAATPVSERARYLGAIAQGLTERADELAKVISSEMGSPLSFARAAQVPLPINSFAQSATIVTEFDFEQSYRGSTIVREPYGVIGAITPWNYPLHQIALKAAYGMAAGNTVVVKPSENTPLNAIILAEIVEAAGLPAGVFNVVFGTGPEVGEAIASHPDVDLVSFTGSTRAGRRVSELASGTVKRVSLELGGKSPNILLDDADLNAAVPAAVQAAMINSGQTCSALTRLLVPRAKLAEVEGIAKAVTESIAVGDPTDETTVLGPLSSRTQQERVLGYIRKGIDEGARVVTGGQTEPAEAGGAYVQPTVFSDVTPEMTIHREEIFGPVLAIEPYDTEEEAVAIANDTIYGLAGGVWSGSTERAQQVARKIRAGQIAVNDAGMNLDAPFGGYKQSGIGREAGQFGLEEFLEVKSIQG</sequence>
<dbReference type="SUPFAM" id="SSF53720">
    <property type="entry name" value="ALDH-like"/>
    <property type="match status" value="1"/>
</dbReference>
<dbReference type="PROSITE" id="PS00687">
    <property type="entry name" value="ALDEHYDE_DEHYDR_GLU"/>
    <property type="match status" value="1"/>
</dbReference>
<dbReference type="Gene3D" id="3.40.309.10">
    <property type="entry name" value="Aldehyde Dehydrogenase, Chain A, domain 2"/>
    <property type="match status" value="1"/>
</dbReference>
<dbReference type="GO" id="GO:0016620">
    <property type="term" value="F:oxidoreductase activity, acting on the aldehyde or oxo group of donors, NAD or NADP as acceptor"/>
    <property type="evidence" value="ECO:0007669"/>
    <property type="project" value="InterPro"/>
</dbReference>
<evidence type="ECO:0000259" key="5">
    <source>
        <dbReference type="Pfam" id="PF00171"/>
    </source>
</evidence>
<dbReference type="CDD" id="cd07138">
    <property type="entry name" value="ALDH_CddD_SSP0762"/>
    <property type="match status" value="1"/>
</dbReference>
<protein>
    <submittedName>
        <fullName evidence="6">Aldehyde dehydrogenase family protein</fullName>
    </submittedName>
</protein>
<evidence type="ECO:0000256" key="4">
    <source>
        <dbReference type="RuleBase" id="RU003345"/>
    </source>
</evidence>
<dbReference type="AlphaFoldDB" id="A0A6L7GTR3"/>
<dbReference type="InterPro" id="IPR016163">
    <property type="entry name" value="Ald_DH_C"/>
</dbReference>
<dbReference type="PANTHER" id="PTHR42804">
    <property type="entry name" value="ALDEHYDE DEHYDROGENASE"/>
    <property type="match status" value="1"/>
</dbReference>
<keyword evidence="7" id="KW-1185">Reference proteome</keyword>
<dbReference type="EMBL" id="WMBR01000003">
    <property type="protein sequence ID" value="MXP22065.1"/>
    <property type="molecule type" value="Genomic_DNA"/>
</dbReference>
<dbReference type="InterPro" id="IPR015590">
    <property type="entry name" value="Aldehyde_DH_dom"/>
</dbReference>
<dbReference type="InterPro" id="IPR016161">
    <property type="entry name" value="Ald_DH/histidinol_DH"/>
</dbReference>
<dbReference type="RefSeq" id="WP_160902263.1">
    <property type="nucleotide sequence ID" value="NZ_CP102850.1"/>
</dbReference>
<dbReference type="FunFam" id="3.40.605.10:FF:000007">
    <property type="entry name" value="NAD/NADP-dependent betaine aldehyde dehydrogenase"/>
    <property type="match status" value="1"/>
</dbReference>
<dbReference type="Pfam" id="PF00171">
    <property type="entry name" value="Aldedh"/>
    <property type="match status" value="1"/>
</dbReference>
<evidence type="ECO:0000256" key="1">
    <source>
        <dbReference type="ARBA" id="ARBA00009986"/>
    </source>
</evidence>
<dbReference type="FunFam" id="3.40.605.10:FF:000026">
    <property type="entry name" value="Aldehyde dehydrogenase, putative"/>
    <property type="match status" value="1"/>
</dbReference>
<organism evidence="6 7">
    <name type="scientific">Gordonia mangrovi</name>
    <dbReference type="NCBI Taxonomy" id="2665643"/>
    <lineage>
        <taxon>Bacteria</taxon>
        <taxon>Bacillati</taxon>
        <taxon>Actinomycetota</taxon>
        <taxon>Actinomycetes</taxon>
        <taxon>Mycobacteriales</taxon>
        <taxon>Gordoniaceae</taxon>
        <taxon>Gordonia</taxon>
    </lineage>
</organism>
<reference evidence="6 7" key="1">
    <citation type="submission" date="2019-11" db="EMBL/GenBank/DDBJ databases">
        <title>Gordonia sp. nov., a novel actinobacterium isolated from mangrove soil in Hainan.</title>
        <authorList>
            <person name="Huang X."/>
            <person name="Xie Y."/>
            <person name="Chu X."/>
            <person name="Xiao K."/>
        </authorList>
    </citation>
    <scope>NUCLEOTIDE SEQUENCE [LARGE SCALE GENOMIC DNA]</scope>
    <source>
        <strain evidence="6 7">HNM0687</strain>
    </source>
</reference>
<dbReference type="PANTHER" id="PTHR42804:SF1">
    <property type="entry name" value="ALDEHYDE DEHYDROGENASE-RELATED"/>
    <property type="match status" value="1"/>
</dbReference>
<dbReference type="Gene3D" id="3.40.605.10">
    <property type="entry name" value="Aldehyde Dehydrogenase, Chain A, domain 1"/>
    <property type="match status" value="1"/>
</dbReference>
<proteinExistence type="inferred from homology"/>